<keyword evidence="5" id="KW-0175">Coiled coil</keyword>
<feature type="region of interest" description="Disordered" evidence="6">
    <location>
        <begin position="649"/>
        <end position="679"/>
    </location>
</feature>
<evidence type="ECO:0000256" key="3">
    <source>
        <dbReference type="ARBA" id="ARBA00022833"/>
    </source>
</evidence>
<dbReference type="GO" id="GO:0008270">
    <property type="term" value="F:zinc ion binding"/>
    <property type="evidence" value="ECO:0007669"/>
    <property type="project" value="UniProtKB-KW"/>
</dbReference>
<evidence type="ECO:0000256" key="6">
    <source>
        <dbReference type="SAM" id="MobiDB-lite"/>
    </source>
</evidence>
<feature type="region of interest" description="Disordered" evidence="6">
    <location>
        <begin position="722"/>
        <end position="756"/>
    </location>
</feature>
<evidence type="ECO:0000256" key="5">
    <source>
        <dbReference type="SAM" id="Coils"/>
    </source>
</evidence>
<dbReference type="EMBL" id="CAJNDS010001046">
    <property type="protein sequence ID" value="CAE7245201.1"/>
    <property type="molecule type" value="Genomic_DNA"/>
</dbReference>
<feature type="compositionally biased region" description="Polar residues" evidence="6">
    <location>
        <begin position="299"/>
        <end position="309"/>
    </location>
</feature>
<dbReference type="Pfam" id="PF00642">
    <property type="entry name" value="zf-CCCH"/>
    <property type="match status" value="1"/>
</dbReference>
<reference evidence="8" key="1">
    <citation type="submission" date="2021-02" db="EMBL/GenBank/DDBJ databases">
        <authorList>
            <person name="Dougan E. K."/>
            <person name="Rhodes N."/>
            <person name="Thang M."/>
            <person name="Chan C."/>
        </authorList>
    </citation>
    <scope>NUCLEOTIDE SEQUENCE</scope>
</reference>
<evidence type="ECO:0000313" key="8">
    <source>
        <dbReference type="EMBL" id="CAE7245201.1"/>
    </source>
</evidence>
<keyword evidence="2 4" id="KW-0863">Zinc-finger</keyword>
<feature type="region of interest" description="Disordered" evidence="6">
    <location>
        <begin position="1458"/>
        <end position="1527"/>
    </location>
</feature>
<feature type="compositionally biased region" description="Basic and acidic residues" evidence="6">
    <location>
        <begin position="1467"/>
        <end position="1504"/>
    </location>
</feature>
<feature type="compositionally biased region" description="Acidic residues" evidence="6">
    <location>
        <begin position="738"/>
        <end position="750"/>
    </location>
</feature>
<feature type="compositionally biased region" description="Basic residues" evidence="6">
    <location>
        <begin position="1505"/>
        <end position="1514"/>
    </location>
</feature>
<dbReference type="Gene3D" id="4.10.1000.10">
    <property type="entry name" value="Zinc finger, CCCH-type"/>
    <property type="match status" value="1"/>
</dbReference>
<dbReference type="SMART" id="SM00356">
    <property type="entry name" value="ZnF_C3H1"/>
    <property type="match status" value="2"/>
</dbReference>
<protein>
    <recommendedName>
        <fullName evidence="7">C3H1-type domain-containing protein</fullName>
    </recommendedName>
</protein>
<evidence type="ECO:0000259" key="7">
    <source>
        <dbReference type="PROSITE" id="PS50103"/>
    </source>
</evidence>
<dbReference type="InterPro" id="IPR036855">
    <property type="entry name" value="Znf_CCCH_sf"/>
</dbReference>
<evidence type="ECO:0000256" key="2">
    <source>
        <dbReference type="ARBA" id="ARBA00022771"/>
    </source>
</evidence>
<feature type="domain" description="C3H1-type" evidence="7">
    <location>
        <begin position="569"/>
        <end position="597"/>
    </location>
</feature>
<keyword evidence="9" id="KW-1185">Reference proteome</keyword>
<accession>A0A812LDQ2</accession>
<feature type="region of interest" description="Disordered" evidence="6">
    <location>
        <begin position="882"/>
        <end position="913"/>
    </location>
</feature>
<evidence type="ECO:0000256" key="1">
    <source>
        <dbReference type="ARBA" id="ARBA00022723"/>
    </source>
</evidence>
<gene>
    <name evidence="8" type="ORF">SNAT2548_LOCUS11540</name>
</gene>
<dbReference type="OrthoDB" id="336321at2759"/>
<feature type="domain" description="C3H1-type" evidence="7">
    <location>
        <begin position="619"/>
        <end position="647"/>
    </location>
</feature>
<dbReference type="PROSITE" id="PS50103">
    <property type="entry name" value="ZF_C3H1"/>
    <property type="match status" value="2"/>
</dbReference>
<dbReference type="Proteomes" id="UP000604046">
    <property type="component" value="Unassembled WGS sequence"/>
</dbReference>
<feature type="region of interest" description="Disordered" evidence="6">
    <location>
        <begin position="595"/>
        <end position="621"/>
    </location>
</feature>
<feature type="region of interest" description="Disordered" evidence="6">
    <location>
        <begin position="283"/>
        <end position="339"/>
    </location>
</feature>
<feature type="zinc finger region" description="C3H1-type" evidence="4">
    <location>
        <begin position="619"/>
        <end position="647"/>
    </location>
</feature>
<sequence>MDTASSSTSFCSSASASGTTTPFAGATFTQATRIEVPVHVLEQFAQQNTIDNEILGDLRAAVVELHDRMQHRTNILGTTTTSLADGHNLVVENLGRLQQGLDAHSEVITRLVQDNRGIHDELEATRAQLEEVRTMAQTPRLGPEQWQAQVEAHILKLQNEFDMRMKQVDDDHHSTKSRVRNLEDRAVSRTEVPDAHMVQEQVDETFSAVQHLRSVVEAKHLELDNGLAEARESIQDLSNTQRKVEKSLDHLQALCEQFAMNSDGEEQADEQYLDAYEGSWWGNQAGLQGQEEPERPPGLTSSSVPSSRQAWKPLDEPIGGPSGQNPAPAEGRDTSQEQGNAIHHARWKLLADVQLAEQRHGERMAGLVTLGPPPDVDPRDSECESRLILLLIRCLPQEWKTSVLEQQDESKGMRALDLLEGVFEVLQPGGAAEMQSLNTFVRTLRPVTTAKDGLSVLRRWRLARTRATALALPKLAPFEELQALSTMAQTLERRHDRFRTLLGLLRTDPDIIRPTAAGVEKMVTLIEQQLQLLSADEHIKANRQHEPDPQAAKGKGDGKGKDKGKRGGKETKKPCEFMKKYGKCKFGDRCHYSHDGLQGQAPRTTPNPKAAPVSTPAKESGTQECLAWAKNGKCKFGDKCRYQHNGEANKAANPKAKQKPKAKAKSSASAAEGESELVGVKPTASAIRVSSSVARMARSMQSEEESSSQAFSGEEFEIPTHAEASTPEWSDAEQGVFPDEDSDVSAEEGDDERRGDDPLWVLDVTLQDFVAWTRPNHIQTRAERLFREEENPYAVTWGTWIILHHDTEDADEAGAIPIGDSVVMLQYDWTLVMCIDAVARPCVVTRLMDEDTGRERLVALIRVPYEHMPFVRPWEHASTSSQSIRLPCDQAASSTDPRAPAAEAPTVPPPPPCVNYQPPAQGRAQATEMFHVHVRHPPVHGTLPQRRRRSATQSDMSHACAAKGCTTGSEHDLVLADSGANEVIRPAQDQPPPRSMQVDLTLADGSAIPSYRSRDGELAVPGSDSWIAPIGKIVELGYRFVWDNMTGAQLIRGEGDEAEVIYMKVENGLPYLEWHDFATLRRQLSQAYRQQKRVLCARAEIKEPQTLQAITMNDLEECEAQAKGAKDRESVQHGENLARKVFEQSTISYDDALEVIMKADIEPQKKRRACIEGEDDKVKCWVSGAFAVGPNVGITDRTKGRPWLVKVINKFMHQQLPDMRRSSFSISWDIAFAPHRDLGNAEGSQNALVVLSHKGMCKGGDLWIEHPEGEHVRRVSDKKALRGLLMPAQRNPVLFNPKKWHGTAPWQGTRVALTLFTTRGAASLSRVQQLQLDDVGFTCFRDSTGRSISRAEDEQHKQPEAHSNNICNRVPRTSGCSGSPYGNDVGQDLVCCGDEFQGCERERAVESAHGPCFSNWQLPDVRTTSDLEVPVPEAYSSACAGNAGTSLDPLELEYELSLPDPDGCPSLDDHEKAKDDLERGTVAAEEGRKPTKNVAHHEMDDYRTRGVKRPHRKIKPGDLSSGVLSSI</sequence>
<keyword evidence="1 4" id="KW-0479">Metal-binding</keyword>
<feature type="zinc finger region" description="C3H1-type" evidence="4">
    <location>
        <begin position="569"/>
        <end position="597"/>
    </location>
</feature>
<name>A0A812LDQ2_9DINO</name>
<feature type="coiled-coil region" evidence="5">
    <location>
        <begin position="227"/>
        <end position="254"/>
    </location>
</feature>
<evidence type="ECO:0000313" key="9">
    <source>
        <dbReference type="Proteomes" id="UP000604046"/>
    </source>
</evidence>
<keyword evidence="3 4" id="KW-0862">Zinc</keyword>
<proteinExistence type="predicted"/>
<dbReference type="SUPFAM" id="SSF90229">
    <property type="entry name" value="CCCH zinc finger"/>
    <property type="match status" value="2"/>
</dbReference>
<comment type="caution">
    <text evidence="8">The sequence shown here is derived from an EMBL/GenBank/DDBJ whole genome shotgun (WGS) entry which is preliminary data.</text>
</comment>
<feature type="region of interest" description="Disordered" evidence="6">
    <location>
        <begin position="542"/>
        <end position="572"/>
    </location>
</feature>
<evidence type="ECO:0000256" key="4">
    <source>
        <dbReference type="PROSITE-ProRule" id="PRU00723"/>
    </source>
</evidence>
<dbReference type="InterPro" id="IPR000571">
    <property type="entry name" value="Znf_CCCH"/>
</dbReference>
<organism evidence="8 9">
    <name type="scientific">Symbiodinium natans</name>
    <dbReference type="NCBI Taxonomy" id="878477"/>
    <lineage>
        <taxon>Eukaryota</taxon>
        <taxon>Sar</taxon>
        <taxon>Alveolata</taxon>
        <taxon>Dinophyceae</taxon>
        <taxon>Suessiales</taxon>
        <taxon>Symbiodiniaceae</taxon>
        <taxon>Symbiodinium</taxon>
    </lineage>
</organism>